<evidence type="ECO:0000313" key="2">
    <source>
        <dbReference type="EMBL" id="KAL0014245.1"/>
    </source>
</evidence>
<reference evidence="2 3" key="1">
    <citation type="submission" date="2024-01" db="EMBL/GenBank/DDBJ databases">
        <title>A telomere-to-telomere, gap-free genome of sweet tea (Lithocarpus litseifolius).</title>
        <authorList>
            <person name="Zhou J."/>
        </authorList>
    </citation>
    <scope>NUCLEOTIDE SEQUENCE [LARGE SCALE GENOMIC DNA]</scope>
    <source>
        <strain evidence="2">Zhou-2022a</strain>
        <tissue evidence="2">Leaf</tissue>
    </source>
</reference>
<dbReference type="EMBL" id="JAZDWU010000001">
    <property type="protein sequence ID" value="KAL0014245.1"/>
    <property type="molecule type" value="Genomic_DNA"/>
</dbReference>
<dbReference type="SMART" id="SM00579">
    <property type="entry name" value="FBD"/>
    <property type="match status" value="1"/>
</dbReference>
<sequence length="166" mass="18716">METAYADNGVARVRTGDLHADNAAANDDVPMFHNLSSLKFYGLLWRECYAWDAVRLLLCCVPKLQTLAFESIDHPMFGSLVLTSYLEEPLDIPECLSSHLMTCHYKGFSGNEVKMELVRQILKAARVLKIIKTMAGSHLSSKAKLCIRKELMKFLRSSRACQIAFD</sequence>
<keyword evidence="3" id="KW-1185">Reference proteome</keyword>
<name>A0AAW2DYA2_9ROSI</name>
<protein>
    <recommendedName>
        <fullName evidence="1">FBD domain-containing protein</fullName>
    </recommendedName>
</protein>
<evidence type="ECO:0000259" key="1">
    <source>
        <dbReference type="SMART" id="SM00579"/>
    </source>
</evidence>
<organism evidence="2 3">
    <name type="scientific">Lithocarpus litseifolius</name>
    <dbReference type="NCBI Taxonomy" id="425828"/>
    <lineage>
        <taxon>Eukaryota</taxon>
        <taxon>Viridiplantae</taxon>
        <taxon>Streptophyta</taxon>
        <taxon>Embryophyta</taxon>
        <taxon>Tracheophyta</taxon>
        <taxon>Spermatophyta</taxon>
        <taxon>Magnoliopsida</taxon>
        <taxon>eudicotyledons</taxon>
        <taxon>Gunneridae</taxon>
        <taxon>Pentapetalae</taxon>
        <taxon>rosids</taxon>
        <taxon>fabids</taxon>
        <taxon>Fagales</taxon>
        <taxon>Fagaceae</taxon>
        <taxon>Lithocarpus</taxon>
    </lineage>
</organism>
<dbReference type="Pfam" id="PF08387">
    <property type="entry name" value="FBD"/>
    <property type="match status" value="1"/>
</dbReference>
<accession>A0AAW2DYA2</accession>
<dbReference type="Proteomes" id="UP001459277">
    <property type="component" value="Unassembled WGS sequence"/>
</dbReference>
<comment type="caution">
    <text evidence="2">The sequence shown here is derived from an EMBL/GenBank/DDBJ whole genome shotgun (WGS) entry which is preliminary data.</text>
</comment>
<dbReference type="InterPro" id="IPR050232">
    <property type="entry name" value="FBL13/AtMIF1-like"/>
</dbReference>
<gene>
    <name evidence="2" type="ORF">SO802_001314</name>
</gene>
<dbReference type="AlphaFoldDB" id="A0AAW2DYA2"/>
<dbReference type="PANTHER" id="PTHR31900">
    <property type="entry name" value="F-BOX/RNI SUPERFAMILY PROTEIN-RELATED"/>
    <property type="match status" value="1"/>
</dbReference>
<proteinExistence type="predicted"/>
<feature type="domain" description="FBD" evidence="1">
    <location>
        <begin position="94"/>
        <end position="166"/>
    </location>
</feature>
<evidence type="ECO:0000313" key="3">
    <source>
        <dbReference type="Proteomes" id="UP001459277"/>
    </source>
</evidence>
<dbReference type="PANTHER" id="PTHR31900:SF27">
    <property type="entry name" value="FBD DOMAIN-CONTAINING PROTEIN"/>
    <property type="match status" value="1"/>
</dbReference>
<dbReference type="InterPro" id="IPR006566">
    <property type="entry name" value="FBD"/>
</dbReference>